<comment type="function">
    <text evidence="1">Binds to all microtubule populations.</text>
</comment>
<sequence length="364" mass="38006">MFVGLCTHTIDPVTGGDGGRVLKPPGGGSSDLFGADQLGPNTPRTMSKNRMQSNIFAAPSDAHKNGSETPRRGTQGQDSHNRLFGELNRPFTPAKNHMKSNLPIGGDQTDAGKNGHQNGKSNGVAHQNGNGSANGHYSNGHSNGNGHISSASSDNGSSHSNEEDASPDSAYSSTQSQTQQLQQHHHHHLQQHQPVAGPGGIWAPFDSSSGMVAPPSPRRQLQFYPSGEALNPTYASNINLCISDDIIISVTEHDDAAIGTDGSSLHGLTTNSNNGKASPRSPRSPRFAQRNPVTGNGVEDYADKPRKLSSRRGAAGDGNPVTGEGYSKSNGAAEINTTVPSLNGGGHVINKNRIPPGGFSSGLW</sequence>
<dbReference type="InterPro" id="IPR033335">
    <property type="entry name" value="JUPITER"/>
</dbReference>
<name>A0A182QX21_9DIPT</name>
<dbReference type="AlphaFoldDB" id="A0A182QX21"/>
<dbReference type="GO" id="GO:0005819">
    <property type="term" value="C:spindle"/>
    <property type="evidence" value="ECO:0007669"/>
    <property type="project" value="UniProtKB-SubCell"/>
</dbReference>
<keyword evidence="6" id="KW-0963">Cytoplasm</keyword>
<keyword evidence="10" id="KW-0539">Nucleus</keyword>
<feature type="region of interest" description="Disordered" evidence="11">
    <location>
        <begin position="58"/>
        <end position="219"/>
    </location>
</feature>
<feature type="compositionally biased region" description="Basic and acidic residues" evidence="11">
    <location>
        <begin position="61"/>
        <end position="71"/>
    </location>
</feature>
<dbReference type="EMBL" id="AXCN02000029">
    <property type="status" value="NOT_ANNOTATED_CDS"/>
    <property type="molecule type" value="Genomic_DNA"/>
</dbReference>
<feature type="compositionally biased region" description="Low complexity" evidence="11">
    <location>
        <begin position="128"/>
        <end position="159"/>
    </location>
</feature>
<keyword evidence="7" id="KW-0597">Phosphoprotein</keyword>
<dbReference type="VEuPathDB" id="VectorBase:AFAF018587"/>
<evidence type="ECO:0000256" key="3">
    <source>
        <dbReference type="ARBA" id="ARBA00004186"/>
    </source>
</evidence>
<dbReference type="PANTHER" id="PTHR34930:SF2">
    <property type="entry name" value="MICROTUBULE-ASSOCIATED PROTEIN JUPITER"/>
    <property type="match status" value="1"/>
</dbReference>
<feature type="region of interest" description="Disordered" evidence="11">
    <location>
        <begin position="261"/>
        <end position="364"/>
    </location>
</feature>
<organism evidence="12 13">
    <name type="scientific">Anopheles farauti</name>
    <dbReference type="NCBI Taxonomy" id="69004"/>
    <lineage>
        <taxon>Eukaryota</taxon>
        <taxon>Metazoa</taxon>
        <taxon>Ecdysozoa</taxon>
        <taxon>Arthropoda</taxon>
        <taxon>Hexapoda</taxon>
        <taxon>Insecta</taxon>
        <taxon>Pterygota</taxon>
        <taxon>Neoptera</taxon>
        <taxon>Endopterygota</taxon>
        <taxon>Diptera</taxon>
        <taxon>Nematocera</taxon>
        <taxon>Culicoidea</taxon>
        <taxon>Culicidae</taxon>
        <taxon>Anophelinae</taxon>
        <taxon>Anopheles</taxon>
    </lineage>
</organism>
<feature type="compositionally biased region" description="Polar residues" evidence="11">
    <location>
        <begin position="261"/>
        <end position="276"/>
    </location>
</feature>
<dbReference type="STRING" id="69004.A0A182QX21"/>
<evidence type="ECO:0000256" key="6">
    <source>
        <dbReference type="ARBA" id="ARBA00022490"/>
    </source>
</evidence>
<evidence type="ECO:0000313" key="12">
    <source>
        <dbReference type="EnsemblMetazoa" id="AFAF018587-PA"/>
    </source>
</evidence>
<feature type="region of interest" description="Disordered" evidence="11">
    <location>
        <begin position="14"/>
        <end position="43"/>
    </location>
</feature>
<feature type="compositionally biased region" description="Gly residues" evidence="11">
    <location>
        <begin position="15"/>
        <end position="29"/>
    </location>
</feature>
<dbReference type="GO" id="GO:0005634">
    <property type="term" value="C:nucleus"/>
    <property type="evidence" value="ECO:0007669"/>
    <property type="project" value="UniProtKB-SubCell"/>
</dbReference>
<accession>A0A182QX21</accession>
<evidence type="ECO:0000256" key="11">
    <source>
        <dbReference type="SAM" id="MobiDB-lite"/>
    </source>
</evidence>
<keyword evidence="9" id="KW-0206">Cytoskeleton</keyword>
<evidence type="ECO:0000256" key="4">
    <source>
        <dbReference type="ARBA" id="ARBA00005344"/>
    </source>
</evidence>
<evidence type="ECO:0000256" key="5">
    <source>
        <dbReference type="ARBA" id="ARBA00021471"/>
    </source>
</evidence>
<feature type="compositionally biased region" description="Low complexity" evidence="11">
    <location>
        <begin position="173"/>
        <end position="182"/>
    </location>
</feature>
<comment type="similarity">
    <text evidence="4">Belongs to the MAP Jupiter family.</text>
</comment>
<evidence type="ECO:0000256" key="2">
    <source>
        <dbReference type="ARBA" id="ARBA00004123"/>
    </source>
</evidence>
<dbReference type="GO" id="GO:0005874">
    <property type="term" value="C:microtubule"/>
    <property type="evidence" value="ECO:0007669"/>
    <property type="project" value="UniProtKB-KW"/>
</dbReference>
<evidence type="ECO:0000313" key="13">
    <source>
        <dbReference type="Proteomes" id="UP000075886"/>
    </source>
</evidence>
<reference evidence="13" key="1">
    <citation type="submission" date="2014-01" db="EMBL/GenBank/DDBJ databases">
        <title>The Genome Sequence of Anopheles farauti FAR1 (V2).</title>
        <authorList>
            <consortium name="The Broad Institute Genomics Platform"/>
            <person name="Neafsey D.E."/>
            <person name="Besansky N."/>
            <person name="Howell P."/>
            <person name="Walton C."/>
            <person name="Young S.K."/>
            <person name="Zeng Q."/>
            <person name="Gargeya S."/>
            <person name="Fitzgerald M."/>
            <person name="Haas B."/>
            <person name="Abouelleil A."/>
            <person name="Allen A.W."/>
            <person name="Alvarado L."/>
            <person name="Arachchi H.M."/>
            <person name="Berlin A.M."/>
            <person name="Chapman S.B."/>
            <person name="Gainer-Dewar J."/>
            <person name="Goldberg J."/>
            <person name="Griggs A."/>
            <person name="Gujja S."/>
            <person name="Hansen M."/>
            <person name="Howarth C."/>
            <person name="Imamovic A."/>
            <person name="Ireland A."/>
            <person name="Larimer J."/>
            <person name="McCowan C."/>
            <person name="Murphy C."/>
            <person name="Pearson M."/>
            <person name="Poon T.W."/>
            <person name="Priest M."/>
            <person name="Roberts A."/>
            <person name="Saif S."/>
            <person name="Shea T."/>
            <person name="Sisk P."/>
            <person name="Sykes S."/>
            <person name="Wortman J."/>
            <person name="Nusbaum C."/>
            <person name="Birren B."/>
        </authorList>
    </citation>
    <scope>NUCLEOTIDE SEQUENCE [LARGE SCALE GENOMIC DNA]</scope>
    <source>
        <strain evidence="13">FAR1</strain>
    </source>
</reference>
<dbReference type="Pfam" id="PF17054">
    <property type="entry name" value="JUPITER"/>
    <property type="match status" value="2"/>
</dbReference>
<keyword evidence="8" id="KW-0493">Microtubule</keyword>
<dbReference type="PANTHER" id="PTHR34930">
    <property type="entry name" value="GEO05313P1"/>
    <property type="match status" value="1"/>
</dbReference>
<evidence type="ECO:0000256" key="10">
    <source>
        <dbReference type="ARBA" id="ARBA00023242"/>
    </source>
</evidence>
<dbReference type="Proteomes" id="UP000075886">
    <property type="component" value="Unassembled WGS sequence"/>
</dbReference>
<reference evidence="12" key="2">
    <citation type="submission" date="2020-05" db="UniProtKB">
        <authorList>
            <consortium name="EnsemblMetazoa"/>
        </authorList>
    </citation>
    <scope>IDENTIFICATION</scope>
    <source>
        <strain evidence="12">FAR1</strain>
    </source>
</reference>
<evidence type="ECO:0000256" key="1">
    <source>
        <dbReference type="ARBA" id="ARBA00003805"/>
    </source>
</evidence>
<comment type="subcellular location">
    <subcellularLocation>
        <location evidence="3">Cytoplasm</location>
        <location evidence="3">Cytoskeleton</location>
        <location evidence="3">Spindle</location>
    </subcellularLocation>
    <subcellularLocation>
        <location evidence="2">Nucleus</location>
    </subcellularLocation>
</comment>
<dbReference type="EnsemblMetazoa" id="AFAF018587-RA">
    <property type="protein sequence ID" value="AFAF018587-PA"/>
    <property type="gene ID" value="AFAF018587"/>
</dbReference>
<evidence type="ECO:0000256" key="7">
    <source>
        <dbReference type="ARBA" id="ARBA00022553"/>
    </source>
</evidence>
<feature type="compositionally biased region" description="Polar residues" evidence="11">
    <location>
        <begin position="327"/>
        <end position="341"/>
    </location>
</feature>
<proteinExistence type="inferred from homology"/>
<protein>
    <recommendedName>
        <fullName evidence="5">Microtubule-associated protein Jupiter</fullName>
    </recommendedName>
</protein>
<evidence type="ECO:0000256" key="8">
    <source>
        <dbReference type="ARBA" id="ARBA00022701"/>
    </source>
</evidence>
<feature type="compositionally biased region" description="Polar residues" evidence="11">
    <location>
        <begin position="115"/>
        <end position="127"/>
    </location>
</feature>
<keyword evidence="13" id="KW-1185">Reference proteome</keyword>
<evidence type="ECO:0000256" key="9">
    <source>
        <dbReference type="ARBA" id="ARBA00023212"/>
    </source>
</evidence>